<sequence length="352" mass="40020">MRRHLLFIPNIIKKTKFENLKFEVSMTFKSKAEFIQATRDYTIQWDRNILFTKNDRVMVRAVCKSDDCPWVVYCACNSKDLSWQIKMLVDNHTCPRKRKNRAATQTWTLSKLVPKLRKHPTMKHREVYDWFVRKCNGQDLWKKTPHPAPVPPPVKPKPGRPTKKRRRDKEEQPSGSKTTMKRKYNPIRCMYCDEVGHNKRGCAKKKAVDAEEHAKQMQLQLAVVIPAPEGAEPEVNAAPTDTDIGIEVEAPMPSLPSPTQADSESDSSESECIPPTQEPLQDQLIGRPPKLQVIKRKARLTSSPKHIATGSVAVSAKTIKGTSSGTVKRLEKFMTFVPTPGFKAPRKTDDKV</sequence>
<gene>
    <name evidence="3" type="ORF">Ahy_B03g063477</name>
</gene>
<feature type="domain" description="Transposase MuDR plant" evidence="2">
    <location>
        <begin position="21"/>
        <end position="77"/>
    </location>
</feature>
<evidence type="ECO:0000313" key="4">
    <source>
        <dbReference type="Proteomes" id="UP000289738"/>
    </source>
</evidence>
<dbReference type="GO" id="GO:0003676">
    <property type="term" value="F:nucleic acid binding"/>
    <property type="evidence" value="ECO:0007669"/>
    <property type="project" value="InterPro"/>
</dbReference>
<organism evidence="3 4">
    <name type="scientific">Arachis hypogaea</name>
    <name type="common">Peanut</name>
    <dbReference type="NCBI Taxonomy" id="3818"/>
    <lineage>
        <taxon>Eukaryota</taxon>
        <taxon>Viridiplantae</taxon>
        <taxon>Streptophyta</taxon>
        <taxon>Embryophyta</taxon>
        <taxon>Tracheophyta</taxon>
        <taxon>Spermatophyta</taxon>
        <taxon>Magnoliopsida</taxon>
        <taxon>eudicotyledons</taxon>
        <taxon>Gunneridae</taxon>
        <taxon>Pentapetalae</taxon>
        <taxon>rosids</taxon>
        <taxon>fabids</taxon>
        <taxon>Fabales</taxon>
        <taxon>Fabaceae</taxon>
        <taxon>Papilionoideae</taxon>
        <taxon>50 kb inversion clade</taxon>
        <taxon>dalbergioids sensu lato</taxon>
        <taxon>Dalbergieae</taxon>
        <taxon>Pterocarpus clade</taxon>
        <taxon>Arachis</taxon>
    </lineage>
</organism>
<dbReference type="PANTHER" id="PTHR31973:SF187">
    <property type="entry name" value="MUTATOR TRANSPOSASE MUDRA PROTEIN"/>
    <property type="match status" value="1"/>
</dbReference>
<proteinExistence type="predicted"/>
<dbReference type="GO" id="GO:0008270">
    <property type="term" value="F:zinc ion binding"/>
    <property type="evidence" value="ECO:0007669"/>
    <property type="project" value="InterPro"/>
</dbReference>
<feature type="region of interest" description="Disordered" evidence="1">
    <location>
        <begin position="141"/>
        <end position="180"/>
    </location>
</feature>
<evidence type="ECO:0000256" key="1">
    <source>
        <dbReference type="SAM" id="MobiDB-lite"/>
    </source>
</evidence>
<name>A0A444ZXJ4_ARAHY</name>
<feature type="compositionally biased region" description="Basic residues" evidence="1">
    <location>
        <begin position="157"/>
        <end position="167"/>
    </location>
</feature>
<dbReference type="Proteomes" id="UP000289738">
    <property type="component" value="Chromosome B03"/>
</dbReference>
<dbReference type="SUPFAM" id="SSF57756">
    <property type="entry name" value="Retrovirus zinc finger-like domains"/>
    <property type="match status" value="1"/>
</dbReference>
<feature type="compositionally biased region" description="Pro residues" evidence="1">
    <location>
        <begin position="146"/>
        <end position="156"/>
    </location>
</feature>
<dbReference type="EMBL" id="SDMP01000013">
    <property type="protein sequence ID" value="RYR18866.1"/>
    <property type="molecule type" value="Genomic_DNA"/>
</dbReference>
<feature type="region of interest" description="Disordered" evidence="1">
    <location>
        <begin position="248"/>
        <end position="286"/>
    </location>
</feature>
<accession>A0A444ZXJ4</accession>
<dbReference type="InterPro" id="IPR004332">
    <property type="entry name" value="Transposase_MuDR"/>
</dbReference>
<dbReference type="PANTHER" id="PTHR31973">
    <property type="entry name" value="POLYPROTEIN, PUTATIVE-RELATED"/>
    <property type="match status" value="1"/>
</dbReference>
<dbReference type="AlphaFoldDB" id="A0A444ZXJ4"/>
<reference evidence="3 4" key="1">
    <citation type="submission" date="2019-01" db="EMBL/GenBank/DDBJ databases">
        <title>Sequencing of cultivated peanut Arachis hypogaea provides insights into genome evolution and oil improvement.</title>
        <authorList>
            <person name="Chen X."/>
        </authorList>
    </citation>
    <scope>NUCLEOTIDE SEQUENCE [LARGE SCALE GENOMIC DNA]</scope>
    <source>
        <strain evidence="4">cv. Fuhuasheng</strain>
        <tissue evidence="3">Leaves</tissue>
    </source>
</reference>
<dbReference type="Pfam" id="PF03108">
    <property type="entry name" value="DBD_Tnp_Mut"/>
    <property type="match status" value="1"/>
</dbReference>
<dbReference type="InterPro" id="IPR036875">
    <property type="entry name" value="Znf_CCHC_sf"/>
</dbReference>
<keyword evidence="4" id="KW-1185">Reference proteome</keyword>
<protein>
    <recommendedName>
        <fullName evidence="2">Transposase MuDR plant domain-containing protein</fullName>
    </recommendedName>
</protein>
<comment type="caution">
    <text evidence="3">The sequence shown here is derived from an EMBL/GenBank/DDBJ whole genome shotgun (WGS) entry which is preliminary data.</text>
</comment>
<evidence type="ECO:0000259" key="2">
    <source>
        <dbReference type="Pfam" id="PF03108"/>
    </source>
</evidence>
<evidence type="ECO:0000313" key="3">
    <source>
        <dbReference type="EMBL" id="RYR18866.1"/>
    </source>
</evidence>